<organism evidence="2 3">
    <name type="scientific">Brachionus plicatilis</name>
    <name type="common">Marine rotifer</name>
    <name type="synonym">Brachionus muelleri</name>
    <dbReference type="NCBI Taxonomy" id="10195"/>
    <lineage>
        <taxon>Eukaryota</taxon>
        <taxon>Metazoa</taxon>
        <taxon>Spiralia</taxon>
        <taxon>Gnathifera</taxon>
        <taxon>Rotifera</taxon>
        <taxon>Eurotatoria</taxon>
        <taxon>Monogononta</taxon>
        <taxon>Pseudotrocha</taxon>
        <taxon>Ploima</taxon>
        <taxon>Brachionidae</taxon>
        <taxon>Brachionus</taxon>
    </lineage>
</organism>
<keyword evidence="3" id="KW-1185">Reference proteome</keyword>
<dbReference type="EMBL" id="REGN01000488">
    <property type="protein sequence ID" value="RNA41538.1"/>
    <property type="molecule type" value="Genomic_DNA"/>
</dbReference>
<accession>A0A3M7T127</accession>
<comment type="caution">
    <text evidence="2">The sequence shown here is derived from an EMBL/GenBank/DDBJ whole genome shotgun (WGS) entry which is preliminary data.</text>
</comment>
<evidence type="ECO:0000313" key="3">
    <source>
        <dbReference type="Proteomes" id="UP000276133"/>
    </source>
</evidence>
<reference evidence="2 3" key="1">
    <citation type="journal article" date="2018" name="Sci. Rep.">
        <title>Genomic signatures of local adaptation to the degree of environmental predictability in rotifers.</title>
        <authorList>
            <person name="Franch-Gras L."/>
            <person name="Hahn C."/>
            <person name="Garcia-Roger E.M."/>
            <person name="Carmona M.J."/>
            <person name="Serra M."/>
            <person name="Gomez A."/>
        </authorList>
    </citation>
    <scope>NUCLEOTIDE SEQUENCE [LARGE SCALE GENOMIC DNA]</scope>
    <source>
        <strain evidence="2">HYR1</strain>
    </source>
</reference>
<evidence type="ECO:0000259" key="1">
    <source>
        <dbReference type="PROSITE" id="PS00028"/>
    </source>
</evidence>
<protein>
    <recommendedName>
        <fullName evidence="1">C2H2-type domain-containing protein</fullName>
    </recommendedName>
</protein>
<dbReference type="OrthoDB" id="10209939at2759"/>
<feature type="domain" description="C2H2-type" evidence="1">
    <location>
        <begin position="46"/>
        <end position="67"/>
    </location>
</feature>
<name>A0A3M7T127_BRAPC</name>
<dbReference type="Proteomes" id="UP000276133">
    <property type="component" value="Unassembled WGS sequence"/>
</dbReference>
<dbReference type="PROSITE" id="PS00028">
    <property type="entry name" value="ZINC_FINGER_C2H2_1"/>
    <property type="match status" value="1"/>
</dbReference>
<dbReference type="InterPro" id="IPR013087">
    <property type="entry name" value="Znf_C2H2_type"/>
</dbReference>
<gene>
    <name evidence="2" type="ORF">BpHYR1_040583</name>
</gene>
<dbReference type="AlphaFoldDB" id="A0A3M7T127"/>
<proteinExistence type="predicted"/>
<sequence>MNEIKKNKKKLQLTIINYKFKNHKRKGSFYKEMALVPVESSNSVECSICGEFMINEKGVKLHMSKKHKE</sequence>
<evidence type="ECO:0000313" key="2">
    <source>
        <dbReference type="EMBL" id="RNA41538.1"/>
    </source>
</evidence>